<dbReference type="Proteomes" id="UP000017836">
    <property type="component" value="Unassembled WGS sequence"/>
</dbReference>
<dbReference type="GO" id="GO:0016020">
    <property type="term" value="C:membrane"/>
    <property type="evidence" value="ECO:0007669"/>
    <property type="project" value="UniProtKB-SubCell"/>
</dbReference>
<dbReference type="AlphaFoldDB" id="W1NNW1"/>
<feature type="region of interest" description="Disordered" evidence="6">
    <location>
        <begin position="433"/>
        <end position="466"/>
    </location>
</feature>
<comment type="similarity">
    <text evidence="2">Belongs to the TOM1 family.</text>
</comment>
<evidence type="ECO:0008006" key="11">
    <source>
        <dbReference type="Google" id="ProtNLM"/>
    </source>
</evidence>
<protein>
    <recommendedName>
        <fullName evidence="11">VHS domain-containing protein</fullName>
    </recommendedName>
</protein>
<dbReference type="GO" id="GO:0043130">
    <property type="term" value="F:ubiquitin binding"/>
    <property type="evidence" value="ECO:0007669"/>
    <property type="project" value="InterPro"/>
</dbReference>
<dbReference type="Pfam" id="PF00790">
    <property type="entry name" value="VHS"/>
    <property type="match status" value="1"/>
</dbReference>
<dbReference type="SMART" id="SM00288">
    <property type="entry name" value="VHS"/>
    <property type="match status" value="1"/>
</dbReference>
<gene>
    <name evidence="9" type="ORF">AMTR_s00130p00102230</name>
</gene>
<dbReference type="SUPFAM" id="SSF48464">
    <property type="entry name" value="ENTH/VHS domain"/>
    <property type="match status" value="1"/>
</dbReference>
<dbReference type="PROSITE" id="PS50909">
    <property type="entry name" value="GAT"/>
    <property type="match status" value="1"/>
</dbReference>
<feature type="region of interest" description="Disordered" evidence="6">
    <location>
        <begin position="480"/>
        <end position="499"/>
    </location>
</feature>
<evidence type="ECO:0000259" key="7">
    <source>
        <dbReference type="PROSITE" id="PS50179"/>
    </source>
</evidence>
<evidence type="ECO:0000313" key="9">
    <source>
        <dbReference type="EMBL" id="ERM97671.1"/>
    </source>
</evidence>
<evidence type="ECO:0000313" key="10">
    <source>
        <dbReference type="Proteomes" id="UP000017836"/>
    </source>
</evidence>
<sequence>MASVSLRVKKATNDLLIGPDWSLNLEICDMLNSRKWHAKDVLKSVKRRIQNKNPKVQMVSLTLLETIMKNCGELVHHQVVEGCILQEMIKIVKRTTDMHVRDKILVLLDSWQKAFGGPGGKNPQFFWACSELRQSGMEFPKQSDKMVPIFTPPLRHSARIQSHANYGLSVHVVRQLDEVMASEMKGLSLSDMEHSQHVMVLLSDMLNAANPNSRESVKDDVIEDLVNQCRTNQRRLMQLIDTTMDEDLLKEGLSLNDKLQYLLAKHDAIALGAPLPPKLVESSPQSTSSLTVVKNSEAKEEHEDDDDGFAQLARRSSRATSTATRVIEKASNADVSSSSLVDASASSNSPSGQLVVLERPQPMKFRQDEPNGMINLFDSNPHPVASFSQPFSQVPARMGHSYVQRSQSNSYYRWNLPQNNYVAPWALNYVHGKTRSSGTSEDKEQSEDRSTPHAYPPPPWALGNRSPIPLLTPSQSLYRSNRNPSFPAPTLPGLRNSGSSRGGMLALDVKSETTASDWVNGQASSPKKFVHPRRLVGDHVGINNTIMINRTTDGSSI</sequence>
<dbReference type="Pfam" id="PF03127">
    <property type="entry name" value="GAT"/>
    <property type="match status" value="1"/>
</dbReference>
<evidence type="ECO:0000259" key="8">
    <source>
        <dbReference type="PROSITE" id="PS50909"/>
    </source>
</evidence>
<dbReference type="eggNOG" id="KOG1087">
    <property type="taxonomic scope" value="Eukaryota"/>
</dbReference>
<dbReference type="EMBL" id="KI395898">
    <property type="protein sequence ID" value="ERM97671.1"/>
    <property type="molecule type" value="Genomic_DNA"/>
</dbReference>
<feature type="domain" description="VHS" evidence="7">
    <location>
        <begin position="11"/>
        <end position="140"/>
    </location>
</feature>
<dbReference type="PANTHER" id="PTHR45898">
    <property type="entry name" value="TOM1-LIKE PROTEIN"/>
    <property type="match status" value="1"/>
</dbReference>
<dbReference type="GO" id="GO:0005737">
    <property type="term" value="C:cytoplasm"/>
    <property type="evidence" value="ECO:0007669"/>
    <property type="project" value="UniProtKB-ARBA"/>
</dbReference>
<dbReference type="KEGG" id="atr:18425652"/>
<keyword evidence="5" id="KW-0472">Membrane</keyword>
<name>W1NNW1_AMBTC</name>
<evidence type="ECO:0000256" key="3">
    <source>
        <dbReference type="ARBA" id="ARBA00022448"/>
    </source>
</evidence>
<comment type="subcellular location">
    <subcellularLocation>
        <location evidence="1">Membrane</location>
        <topology evidence="1">Peripheral membrane protein</topology>
    </subcellularLocation>
</comment>
<dbReference type="Gene3D" id="1.20.58.160">
    <property type="match status" value="1"/>
</dbReference>
<feature type="domain" description="GAT" evidence="8">
    <location>
        <begin position="183"/>
        <end position="271"/>
    </location>
</feature>
<keyword evidence="3" id="KW-0813">Transport</keyword>
<reference evidence="10" key="1">
    <citation type="journal article" date="2013" name="Science">
        <title>The Amborella genome and the evolution of flowering plants.</title>
        <authorList>
            <consortium name="Amborella Genome Project"/>
        </authorList>
    </citation>
    <scope>NUCLEOTIDE SEQUENCE [LARGE SCALE GENOMIC DNA]</scope>
</reference>
<dbReference type="InterPro" id="IPR004152">
    <property type="entry name" value="GAT_dom"/>
</dbReference>
<dbReference type="OrthoDB" id="2018246at2759"/>
<dbReference type="GO" id="GO:0035091">
    <property type="term" value="F:phosphatidylinositol binding"/>
    <property type="evidence" value="ECO:0007669"/>
    <property type="project" value="InterPro"/>
</dbReference>
<accession>W1NNW1</accession>
<organism evidence="9 10">
    <name type="scientific">Amborella trichopoda</name>
    <dbReference type="NCBI Taxonomy" id="13333"/>
    <lineage>
        <taxon>Eukaryota</taxon>
        <taxon>Viridiplantae</taxon>
        <taxon>Streptophyta</taxon>
        <taxon>Embryophyta</taxon>
        <taxon>Tracheophyta</taxon>
        <taxon>Spermatophyta</taxon>
        <taxon>Magnoliopsida</taxon>
        <taxon>Amborellales</taxon>
        <taxon>Amborellaceae</taxon>
        <taxon>Amborella</taxon>
    </lineage>
</organism>
<feature type="compositionally biased region" description="Polar residues" evidence="6">
    <location>
        <begin position="282"/>
        <end position="294"/>
    </location>
</feature>
<keyword evidence="4" id="KW-0653">Protein transport</keyword>
<dbReference type="CDD" id="cd03561">
    <property type="entry name" value="VHS"/>
    <property type="match status" value="1"/>
</dbReference>
<dbReference type="Gramene" id="ERM97671">
    <property type="protein sequence ID" value="ERM97671"/>
    <property type="gene ID" value="AMTR_s00130p00102230"/>
</dbReference>
<dbReference type="CDD" id="cd14231">
    <property type="entry name" value="GAT_GGA-like_plant"/>
    <property type="match status" value="1"/>
</dbReference>
<dbReference type="InterPro" id="IPR008942">
    <property type="entry name" value="ENTH_VHS"/>
</dbReference>
<dbReference type="GO" id="GO:0043328">
    <property type="term" value="P:protein transport to vacuole involved in ubiquitin-dependent protein catabolic process via the multivesicular body sorting pathway"/>
    <property type="evidence" value="ECO:0007669"/>
    <property type="project" value="InterPro"/>
</dbReference>
<evidence type="ECO:0000256" key="5">
    <source>
        <dbReference type="ARBA" id="ARBA00023136"/>
    </source>
</evidence>
<dbReference type="PROSITE" id="PS50179">
    <property type="entry name" value="VHS"/>
    <property type="match status" value="1"/>
</dbReference>
<dbReference type="InterPro" id="IPR038425">
    <property type="entry name" value="GAT_sf"/>
</dbReference>
<feature type="region of interest" description="Disordered" evidence="6">
    <location>
        <begin position="279"/>
        <end position="325"/>
    </location>
</feature>
<keyword evidence="10" id="KW-1185">Reference proteome</keyword>
<evidence type="ECO:0000256" key="4">
    <source>
        <dbReference type="ARBA" id="ARBA00022927"/>
    </source>
</evidence>
<dbReference type="InterPro" id="IPR002014">
    <property type="entry name" value="VHS_dom"/>
</dbReference>
<feature type="compositionally biased region" description="Basic and acidic residues" evidence="6">
    <location>
        <begin position="440"/>
        <end position="451"/>
    </location>
</feature>
<evidence type="ECO:0000256" key="6">
    <source>
        <dbReference type="SAM" id="MobiDB-lite"/>
    </source>
</evidence>
<dbReference type="Gene3D" id="1.25.40.90">
    <property type="match status" value="1"/>
</dbReference>
<dbReference type="HOGENOM" id="CLU_026748_2_1_1"/>
<dbReference type="InterPro" id="IPR044836">
    <property type="entry name" value="TOL_plant"/>
</dbReference>
<dbReference type="SUPFAM" id="SSF89009">
    <property type="entry name" value="GAT-like domain"/>
    <property type="match status" value="1"/>
</dbReference>
<dbReference type="PANTHER" id="PTHR45898:SF2">
    <property type="entry name" value="TOM1-LIKE PROTEIN 6"/>
    <property type="match status" value="1"/>
</dbReference>
<proteinExistence type="inferred from homology"/>
<evidence type="ECO:0000256" key="2">
    <source>
        <dbReference type="ARBA" id="ARBA00007708"/>
    </source>
</evidence>
<evidence type="ECO:0000256" key="1">
    <source>
        <dbReference type="ARBA" id="ARBA00004170"/>
    </source>
</evidence>